<sequence>MQLINKKLDWDKFMELRQGVLNTWPTGQEVDLEEAIDYQSKLPQDRRFASKLEAAKKEGITLAQPRAGVALVLEHIDLLQYLVNEGGADLLPTTIDSYTRQNRYNEAQAGIEESRSVGRSMLNGFPAVNHGLDACREVVEAVKAPIQVRHGTPDARLLAEITLAGGFTAYEGGGISYNIPYAKDVPLERSIRDWQYVDRLVGYYEDKGISINREPFGPLTGTLVPPCISHSIAIIEALLAAEQGVKSLTLGYGQCGNLIQDVAAIRSLEELAEEYLGRFGYRDTVVTTVFHQWMGGFPQDESKAFGVISWGAATAAMSKATKVIVKTPHEALGIPTKEANSAGIKATKQVLNMLKDQPLLETIELKNEKDLIKAETRAILERLLEFGEGDIALGTVRGFQAGVIDVPFAPSRFNLGRLLPARDHHGAVRLLDFGNLPFGDDIKDIHREKIATRGKAEGREPSFQMVIDDIYAIGKGMLVGKPR</sequence>
<reference evidence="5" key="2">
    <citation type="submission" date="2023-03" db="EMBL/GenBank/DDBJ databases">
        <authorList>
            <person name="Zhang Z."/>
        </authorList>
    </citation>
    <scope>NUCLEOTIDE SEQUENCE</scope>
    <source>
        <strain evidence="5">DSA</strain>
    </source>
</reference>
<evidence type="ECO:0000313" key="5">
    <source>
        <dbReference type="EMBL" id="MDO7786332.1"/>
    </source>
</evidence>
<feature type="binding site" evidence="4">
    <location>
        <position position="100"/>
    </location>
    <ligand>
        <name>L-glutamate</name>
        <dbReference type="ChEBI" id="CHEBI:29985"/>
    </ligand>
</feature>
<keyword evidence="2 4" id="KW-0413">Isomerase</keyword>
<dbReference type="GO" id="GO:0031419">
    <property type="term" value="F:cobalamin binding"/>
    <property type="evidence" value="ECO:0007669"/>
    <property type="project" value="UniProtKB-KW"/>
</dbReference>
<dbReference type="Gene3D" id="3.20.20.240">
    <property type="entry name" value="Methylmalonyl-CoA mutase"/>
    <property type="match status" value="1"/>
</dbReference>
<reference evidence="5" key="1">
    <citation type="journal article" date="2023" name="J. Hazard. Mater.">
        <title>Anaerobic biodegradation of pyrene and benzo[a]pyrene by a new sulfate-reducing Desulforamulus aquiferis strain DSA.</title>
        <authorList>
            <person name="Zhang Z."/>
            <person name="Sun J."/>
            <person name="Gong X."/>
            <person name="Wang C."/>
            <person name="Wang H."/>
        </authorList>
    </citation>
    <scope>NUCLEOTIDE SEQUENCE</scope>
    <source>
        <strain evidence="5">DSA</strain>
    </source>
</reference>
<comment type="catalytic activity">
    <reaction evidence="4">
        <text>(2S,3S)-3-methyl-L-aspartate = L-glutamate</text>
        <dbReference type="Rhea" id="RHEA:12857"/>
        <dbReference type="ChEBI" id="CHEBI:29985"/>
        <dbReference type="ChEBI" id="CHEBI:58724"/>
        <dbReference type="EC" id="5.4.99.1"/>
    </reaction>
</comment>
<feature type="binding site" evidence="4">
    <location>
        <position position="68"/>
    </location>
    <ligand>
        <name>adenosylcob(III)alamin</name>
        <dbReference type="ChEBI" id="CHEBI:18408"/>
    </ligand>
</feature>
<comment type="caution">
    <text evidence="5">The sequence shown here is derived from an EMBL/GenBank/DDBJ whole genome shotgun (WGS) entry which is preliminary data.</text>
</comment>
<feature type="binding site" evidence="4">
    <location>
        <begin position="149"/>
        <end position="150"/>
    </location>
    <ligand>
        <name>L-glutamate</name>
        <dbReference type="ChEBI" id="CHEBI:29985"/>
    </ligand>
</feature>
<feature type="binding site" evidence="4">
    <location>
        <position position="180"/>
    </location>
    <ligand>
        <name>adenosylcob(III)alamin</name>
        <dbReference type="ChEBI" id="CHEBI:18408"/>
    </ligand>
</feature>
<dbReference type="RefSeq" id="WP_304541292.1">
    <property type="nucleotide sequence ID" value="NZ_JARPTC010000004.1"/>
</dbReference>
<feature type="binding site" evidence="4">
    <location>
        <position position="334"/>
    </location>
    <ligand>
        <name>adenosylcob(III)alamin</name>
        <dbReference type="ChEBI" id="CHEBI:18408"/>
    </ligand>
</feature>
<feature type="binding site" evidence="4">
    <location>
        <position position="177"/>
    </location>
    <ligand>
        <name>L-glutamate</name>
        <dbReference type="ChEBI" id="CHEBI:29985"/>
    </ligand>
</feature>
<dbReference type="SUPFAM" id="SSF51703">
    <property type="entry name" value="Cobalamin (vitamin B12)-dependent enzymes"/>
    <property type="match status" value="1"/>
</dbReference>
<comment type="function">
    <text evidence="4">Catalyzes the carbon skeleton rearrangement of L-glutamate to L-threo-3-methylaspartate ((2S,3S)-3-methylaspartate).</text>
</comment>
<dbReference type="InterPro" id="IPR006396">
    <property type="entry name" value="Glu_mut_E"/>
</dbReference>
<keyword evidence="6" id="KW-1185">Reference proteome</keyword>
<dbReference type="HAMAP" id="MF_01923">
    <property type="entry name" value="Me_Asp_mutase_E"/>
    <property type="match status" value="1"/>
</dbReference>
<evidence type="ECO:0000256" key="1">
    <source>
        <dbReference type="ARBA" id="ARBA00022628"/>
    </source>
</evidence>
<accession>A0AAW7Z9J6</accession>
<dbReference type="Pfam" id="PF06368">
    <property type="entry name" value="Met_asp_mut_E"/>
    <property type="match status" value="1"/>
</dbReference>
<feature type="binding site" evidence="4">
    <location>
        <position position="326"/>
    </location>
    <ligand>
        <name>adenosylcob(III)alamin</name>
        <dbReference type="ChEBI" id="CHEBI:18408"/>
    </ligand>
</feature>
<dbReference type="InterPro" id="IPR016176">
    <property type="entry name" value="Cbl-dep_enz_cat"/>
</dbReference>
<dbReference type="EMBL" id="JARPTC010000004">
    <property type="protein sequence ID" value="MDO7786332.1"/>
    <property type="molecule type" value="Genomic_DNA"/>
</dbReference>
<comment type="subunit">
    <text evidence="4">Heterotetramer composed of 2 epsilon subunits (GlmE) and 2 sigma subunits (GlmS). GlmE exists as a homodimer and GlmS as a monomer.</text>
</comment>
<name>A0AAW7Z9J6_9FIRM</name>
<evidence type="ECO:0000256" key="3">
    <source>
        <dbReference type="ARBA" id="ARBA00023285"/>
    </source>
</evidence>
<feature type="binding site" evidence="4">
    <location>
        <position position="123"/>
    </location>
    <ligand>
        <name>adenosylcob(III)alamin</name>
        <dbReference type="ChEBI" id="CHEBI:18408"/>
    </ligand>
</feature>
<dbReference type="GO" id="GO:0050097">
    <property type="term" value="F:methylaspartate mutase activity"/>
    <property type="evidence" value="ECO:0007669"/>
    <property type="project" value="UniProtKB-UniRule"/>
</dbReference>
<keyword evidence="3 4" id="KW-0170">Cobalt</keyword>
<evidence type="ECO:0000256" key="2">
    <source>
        <dbReference type="ARBA" id="ARBA00023235"/>
    </source>
</evidence>
<dbReference type="InterPro" id="IPR014714">
    <property type="entry name" value="Glu_mut_E_C_dom_sf"/>
</dbReference>
<gene>
    <name evidence="4" type="primary">glmE</name>
    <name evidence="5" type="ORF">P6N53_03755</name>
</gene>
<comment type="pathway">
    <text evidence="4">Amino-acid degradation; L-glutamate degradation via mesaconate pathway; acetate and pyruvate from L-glutamate: step 1/4.</text>
</comment>
<dbReference type="GO" id="GO:0019670">
    <property type="term" value="P:anaerobic L-glutamate catabolic process"/>
    <property type="evidence" value="ECO:0007669"/>
    <property type="project" value="InterPro"/>
</dbReference>
<feature type="binding site" evidence="4">
    <location>
        <position position="181"/>
    </location>
    <ligand>
        <name>L-glutamate</name>
        <dbReference type="ChEBI" id="CHEBI:29985"/>
    </ligand>
</feature>
<comment type="cofactor">
    <cofactor evidence="4">
        <name>adenosylcob(III)alamin</name>
        <dbReference type="ChEBI" id="CHEBI:18408"/>
    </cofactor>
</comment>
<dbReference type="Gene3D" id="3.90.970.10">
    <property type="match status" value="1"/>
</dbReference>
<dbReference type="Proteomes" id="UP001172911">
    <property type="component" value="Unassembled WGS sequence"/>
</dbReference>
<keyword evidence="1 4" id="KW-0846">Cobalamin</keyword>
<organism evidence="5 6">
    <name type="scientific">Desulforamulus aquiferis</name>
    <dbReference type="NCBI Taxonomy" id="1397668"/>
    <lineage>
        <taxon>Bacteria</taxon>
        <taxon>Bacillati</taxon>
        <taxon>Bacillota</taxon>
        <taxon>Clostridia</taxon>
        <taxon>Eubacteriales</taxon>
        <taxon>Peptococcaceae</taxon>
        <taxon>Desulforamulus</taxon>
    </lineage>
</organism>
<feature type="binding site" evidence="4">
    <location>
        <position position="66"/>
    </location>
    <ligand>
        <name>L-glutamate</name>
        <dbReference type="ChEBI" id="CHEBI:29985"/>
    </ligand>
</feature>
<proteinExistence type="inferred from homology"/>
<protein>
    <recommendedName>
        <fullName evidence="4">Glutamate mutase epsilon subunit</fullName>
        <ecNumber evidence="4">5.4.99.1</ecNumber>
    </recommendedName>
    <alternativeName>
        <fullName evidence="4">Glutamate mutase E chain</fullName>
    </alternativeName>
    <alternativeName>
        <fullName evidence="4">Glutamate mutase large subunit</fullName>
    </alternativeName>
    <alternativeName>
        <fullName evidence="4">Methylaspartate mutase</fullName>
    </alternativeName>
</protein>
<dbReference type="EC" id="5.4.99.1" evidence="4"/>
<dbReference type="GO" id="GO:0019553">
    <property type="term" value="P:L-glutamate catabolic process via L-citramalate"/>
    <property type="evidence" value="ECO:0007669"/>
    <property type="project" value="UniProtKB-UniRule"/>
</dbReference>
<comment type="similarity">
    <text evidence="4">Belongs to the methylaspartate mutase GlmE subunit family.</text>
</comment>
<feature type="binding site" evidence="4">
    <location>
        <position position="297"/>
    </location>
    <ligand>
        <name>adenosylcob(III)alamin</name>
        <dbReference type="ChEBI" id="CHEBI:18408"/>
    </ligand>
</feature>
<evidence type="ECO:0000313" key="6">
    <source>
        <dbReference type="Proteomes" id="UP001172911"/>
    </source>
</evidence>
<dbReference type="NCBIfam" id="TIGR01503">
    <property type="entry name" value="MthylAspMut_E"/>
    <property type="match status" value="1"/>
</dbReference>
<dbReference type="PIRSF" id="PIRSF001495">
    <property type="entry name" value="Met_asp_mut_epsi"/>
    <property type="match status" value="1"/>
</dbReference>
<feature type="binding site" evidence="4">
    <location>
        <position position="330"/>
    </location>
    <ligand>
        <name>adenosylcob(III)alamin</name>
        <dbReference type="ChEBI" id="CHEBI:18408"/>
    </ligand>
</feature>
<feature type="binding site" evidence="4">
    <location>
        <position position="171"/>
    </location>
    <ligand>
        <name>L-glutamate</name>
        <dbReference type="ChEBI" id="CHEBI:29985"/>
    </ligand>
</feature>
<dbReference type="AlphaFoldDB" id="A0AAW7Z9J6"/>
<evidence type="ECO:0000256" key="4">
    <source>
        <dbReference type="HAMAP-Rule" id="MF_01923"/>
    </source>
</evidence>
<dbReference type="CDD" id="cd00245">
    <property type="entry name" value="Glm_e"/>
    <property type="match status" value="1"/>
</dbReference>